<keyword evidence="2" id="KW-1185">Reference proteome</keyword>
<dbReference type="Proteomes" id="UP000516173">
    <property type="component" value="Chromosome"/>
</dbReference>
<dbReference type="SUPFAM" id="SSF55073">
    <property type="entry name" value="Nucleotide cyclase"/>
    <property type="match status" value="1"/>
</dbReference>
<accession>A0A7G1KIS5</accession>
<reference evidence="1 2" key="1">
    <citation type="submission" date="2020-08" db="EMBL/GenBank/DDBJ databases">
        <title>Genome Sequencing of Nocardia wallacei strain FMUON74 and assembly.</title>
        <authorList>
            <person name="Toyokawa M."/>
            <person name="Uesaka K."/>
        </authorList>
    </citation>
    <scope>NUCLEOTIDE SEQUENCE [LARGE SCALE GENOMIC DNA]</scope>
    <source>
        <strain evidence="1 2">FMUON74</strain>
    </source>
</reference>
<dbReference type="EMBL" id="AP023396">
    <property type="protein sequence ID" value="BCK54940.1"/>
    <property type="molecule type" value="Genomic_DNA"/>
</dbReference>
<evidence type="ECO:0000313" key="2">
    <source>
        <dbReference type="Proteomes" id="UP000516173"/>
    </source>
</evidence>
<protein>
    <submittedName>
        <fullName evidence="1">Uncharacterized protein</fullName>
    </submittedName>
</protein>
<dbReference type="RefSeq" id="WP_187688128.1">
    <property type="nucleotide sequence ID" value="NZ_AP023396.1"/>
</dbReference>
<evidence type="ECO:0000313" key="1">
    <source>
        <dbReference type="EMBL" id="BCK54940.1"/>
    </source>
</evidence>
<gene>
    <name evidence="1" type="ORF">NWFMUON74_27120</name>
</gene>
<dbReference type="GeneID" id="80347262"/>
<name>A0A7G1KIS5_9NOCA</name>
<dbReference type="AlphaFoldDB" id="A0A7G1KIS5"/>
<organism evidence="1 2">
    <name type="scientific">Nocardia wallacei</name>
    <dbReference type="NCBI Taxonomy" id="480035"/>
    <lineage>
        <taxon>Bacteria</taxon>
        <taxon>Bacillati</taxon>
        <taxon>Actinomycetota</taxon>
        <taxon>Actinomycetes</taxon>
        <taxon>Mycobacteriales</taxon>
        <taxon>Nocardiaceae</taxon>
        <taxon>Nocardia</taxon>
    </lineage>
</organism>
<dbReference type="InterPro" id="IPR029787">
    <property type="entry name" value="Nucleotide_cyclase"/>
</dbReference>
<proteinExistence type="predicted"/>
<dbReference type="KEGG" id="nwl:NWFMUON74_27120"/>
<sequence length="221" mass="23884">MAGLPLLPGFGEPLRYSAVDAAAAVGIPLVQARQYWRALGYPATGDTAVAFGASDVQLLRTISGYVSENVLTEADTLRMTRVLTRAIAHLAHLQVEILASQRARARAGGIDVVEQMMHRMPEVQRVLGQIWVRQLSGGELTRIVGRFEFRSTQVIFESGGSVVKTLGDEVLFTAHDAAAVADIATRLIAQFAAHPDFRLTTLPDTEIRGVGTVAPVVVDRR</sequence>